<evidence type="ECO:0000256" key="7">
    <source>
        <dbReference type="ARBA" id="ARBA00022729"/>
    </source>
</evidence>
<evidence type="ECO:0000313" key="17">
    <source>
        <dbReference type="Proteomes" id="UP000199046"/>
    </source>
</evidence>
<dbReference type="GO" id="GO:0005507">
    <property type="term" value="F:copper ion binding"/>
    <property type="evidence" value="ECO:0007669"/>
    <property type="project" value="InterPro"/>
</dbReference>
<dbReference type="Gene3D" id="2.60.40.420">
    <property type="entry name" value="Cupredoxins - blue copper proteins"/>
    <property type="match status" value="1"/>
</dbReference>
<dbReference type="AlphaFoldDB" id="A0A1I1KKX7"/>
<name>A0A1I1KKX7_9GAMM</name>
<evidence type="ECO:0000256" key="1">
    <source>
        <dbReference type="ARBA" id="ARBA00004651"/>
    </source>
</evidence>
<dbReference type="InterPro" id="IPR036257">
    <property type="entry name" value="Cyt_c_oxidase_su2_TM_sf"/>
</dbReference>
<keyword evidence="8" id="KW-0249">Electron transport</keyword>
<dbReference type="SUPFAM" id="SSF49503">
    <property type="entry name" value="Cupredoxins"/>
    <property type="match status" value="1"/>
</dbReference>
<feature type="domain" description="Cytochrome oxidase subunit II transmembrane region profile" evidence="15">
    <location>
        <begin position="28"/>
        <end position="124"/>
    </location>
</feature>
<keyword evidence="9 13" id="KW-1133">Transmembrane helix</keyword>
<feature type="region of interest" description="Disordered" evidence="12">
    <location>
        <begin position="314"/>
        <end position="361"/>
    </location>
</feature>
<dbReference type="InterPro" id="IPR011759">
    <property type="entry name" value="Cyt_c_oxidase_su2_TM_dom"/>
</dbReference>
<dbReference type="SUPFAM" id="SSF81464">
    <property type="entry name" value="Cytochrome c oxidase subunit II-like, transmembrane region"/>
    <property type="match status" value="1"/>
</dbReference>
<dbReference type="Gene3D" id="1.10.287.90">
    <property type="match status" value="1"/>
</dbReference>
<accession>A0A1I1KKX7</accession>
<dbReference type="Pfam" id="PF00116">
    <property type="entry name" value="COX2"/>
    <property type="match status" value="1"/>
</dbReference>
<feature type="compositionally biased region" description="Low complexity" evidence="12">
    <location>
        <begin position="318"/>
        <end position="341"/>
    </location>
</feature>
<evidence type="ECO:0000256" key="13">
    <source>
        <dbReference type="SAM" id="Phobius"/>
    </source>
</evidence>
<dbReference type="CDD" id="cd04212">
    <property type="entry name" value="CuRO_UO_II"/>
    <property type="match status" value="1"/>
</dbReference>
<dbReference type="PROSITE" id="PS50857">
    <property type="entry name" value="COX2_CUA"/>
    <property type="match status" value="1"/>
</dbReference>
<dbReference type="GO" id="GO:0016491">
    <property type="term" value="F:oxidoreductase activity"/>
    <property type="evidence" value="ECO:0007669"/>
    <property type="project" value="UniProtKB-KW"/>
</dbReference>
<comment type="subcellular location">
    <subcellularLocation>
        <location evidence="1">Cell membrane</location>
        <topology evidence="1">Multi-pass membrane protein</topology>
    </subcellularLocation>
</comment>
<feature type="transmembrane region" description="Helical" evidence="13">
    <location>
        <begin position="49"/>
        <end position="73"/>
    </location>
</feature>
<keyword evidence="4" id="KW-1003">Cell membrane</keyword>
<keyword evidence="10" id="KW-0560">Oxidoreductase</keyword>
<dbReference type="PROSITE" id="PS50999">
    <property type="entry name" value="COX2_TM"/>
    <property type="match status" value="1"/>
</dbReference>
<dbReference type="PANTHER" id="PTHR22888:SF18">
    <property type="entry name" value="CYTOCHROME BO(3) UBIQUINOL OXIDASE SUBUNIT 2"/>
    <property type="match status" value="1"/>
</dbReference>
<dbReference type="EMBL" id="FOLY01000004">
    <property type="protein sequence ID" value="SFC61624.1"/>
    <property type="molecule type" value="Genomic_DNA"/>
</dbReference>
<evidence type="ECO:0000259" key="14">
    <source>
        <dbReference type="PROSITE" id="PS50857"/>
    </source>
</evidence>
<evidence type="ECO:0000256" key="4">
    <source>
        <dbReference type="ARBA" id="ARBA00022475"/>
    </source>
</evidence>
<dbReference type="PANTHER" id="PTHR22888">
    <property type="entry name" value="CYTOCHROME C OXIDASE, SUBUNIT II"/>
    <property type="match status" value="1"/>
</dbReference>
<dbReference type="STRING" id="402385.SAMN05421848_2057"/>
<sequence length="361" mass="40493">MSVSGRIEHFLRQGSRYVLLIPMLLLSGCGSDMPGFMNPQGPIAQAQRHHFWVVIALVMVVVIPVIIQTPLILWRYRYRGHAVYRPKWDMSRWLDIIMWAVPLLIVAILGVYIWRQTHELDPYRSIASDKPPLEIQVVGYDWKWLFIYPDQGIATMGQLVIPADRPIALELTSATVLQSFFIPALGSQIDVMNRMVTKLHLEADHPGRFEGKNMQYNGEGFHHQRFITRAVEDNAFDAFVARTRRQGRPLDQDTYAIIADKGDNRETARALGLDTSDTDAVIRFSQVPEGLFHTIMGGSPIDWSALNVAPPQLGTTRTSVVQTSESDQSSSSESTSAAPESSEPESAESSSPSHERKEAQP</sequence>
<organism evidence="16 17">
    <name type="scientific">Kushneria avicenniae</name>
    <dbReference type="NCBI Taxonomy" id="402385"/>
    <lineage>
        <taxon>Bacteria</taxon>
        <taxon>Pseudomonadati</taxon>
        <taxon>Pseudomonadota</taxon>
        <taxon>Gammaproteobacteria</taxon>
        <taxon>Oceanospirillales</taxon>
        <taxon>Halomonadaceae</taxon>
        <taxon>Kushneria</taxon>
    </lineage>
</organism>
<dbReference type="InterPro" id="IPR034227">
    <property type="entry name" value="CuRO_UO_II"/>
</dbReference>
<dbReference type="OrthoDB" id="9781261at2"/>
<dbReference type="GO" id="GO:0005886">
    <property type="term" value="C:plasma membrane"/>
    <property type="evidence" value="ECO:0007669"/>
    <property type="project" value="UniProtKB-SubCell"/>
</dbReference>
<dbReference type="GO" id="GO:0042773">
    <property type="term" value="P:ATP synthesis coupled electron transport"/>
    <property type="evidence" value="ECO:0007669"/>
    <property type="project" value="TreeGrafter"/>
</dbReference>
<dbReference type="Proteomes" id="UP000199046">
    <property type="component" value="Unassembled WGS sequence"/>
</dbReference>
<feature type="domain" description="Cytochrome oxidase subunit II copper A binding" evidence="14">
    <location>
        <begin position="130"/>
        <end position="242"/>
    </location>
</feature>
<dbReference type="GO" id="GO:0004129">
    <property type="term" value="F:cytochrome-c oxidase activity"/>
    <property type="evidence" value="ECO:0007669"/>
    <property type="project" value="InterPro"/>
</dbReference>
<feature type="transmembrane region" description="Helical" evidence="13">
    <location>
        <begin position="17"/>
        <end position="37"/>
    </location>
</feature>
<dbReference type="PROSITE" id="PS51257">
    <property type="entry name" value="PROKAR_LIPOPROTEIN"/>
    <property type="match status" value="1"/>
</dbReference>
<dbReference type="InterPro" id="IPR045187">
    <property type="entry name" value="CcO_II"/>
</dbReference>
<gene>
    <name evidence="16" type="ORF">SAMN05421848_2057</name>
</gene>
<evidence type="ECO:0000256" key="9">
    <source>
        <dbReference type="ARBA" id="ARBA00022989"/>
    </source>
</evidence>
<protein>
    <submittedName>
        <fullName evidence="16">Cytochrome o ubiquinol oxidase subunit 2</fullName>
    </submittedName>
</protein>
<evidence type="ECO:0000259" key="15">
    <source>
        <dbReference type="PROSITE" id="PS50999"/>
    </source>
</evidence>
<reference evidence="17" key="1">
    <citation type="submission" date="2016-10" db="EMBL/GenBank/DDBJ databases">
        <authorList>
            <person name="Varghese N."/>
            <person name="Submissions S."/>
        </authorList>
    </citation>
    <scope>NUCLEOTIDE SEQUENCE [LARGE SCALE GENOMIC DNA]</scope>
    <source>
        <strain evidence="17">DSM 23439</strain>
    </source>
</reference>
<evidence type="ECO:0000256" key="10">
    <source>
        <dbReference type="ARBA" id="ARBA00023002"/>
    </source>
</evidence>
<evidence type="ECO:0000313" key="16">
    <source>
        <dbReference type="EMBL" id="SFC61624.1"/>
    </source>
</evidence>
<evidence type="ECO:0000256" key="6">
    <source>
        <dbReference type="ARBA" id="ARBA00022692"/>
    </source>
</evidence>
<evidence type="ECO:0000256" key="2">
    <source>
        <dbReference type="ARBA" id="ARBA00007866"/>
    </source>
</evidence>
<keyword evidence="5" id="KW-0679">Respiratory chain</keyword>
<evidence type="ECO:0000256" key="3">
    <source>
        <dbReference type="ARBA" id="ARBA00022448"/>
    </source>
</evidence>
<evidence type="ECO:0000256" key="12">
    <source>
        <dbReference type="SAM" id="MobiDB-lite"/>
    </source>
</evidence>
<comment type="similarity">
    <text evidence="2">Belongs to the cytochrome c oxidase subunit 2 family.</text>
</comment>
<keyword evidence="11 13" id="KW-0472">Membrane</keyword>
<dbReference type="InterPro" id="IPR002429">
    <property type="entry name" value="CcO_II-like_C"/>
</dbReference>
<keyword evidence="6 13" id="KW-0812">Transmembrane</keyword>
<dbReference type="InterPro" id="IPR008972">
    <property type="entry name" value="Cupredoxin"/>
</dbReference>
<evidence type="ECO:0000256" key="11">
    <source>
        <dbReference type="ARBA" id="ARBA00023136"/>
    </source>
</evidence>
<feature type="transmembrane region" description="Helical" evidence="13">
    <location>
        <begin position="93"/>
        <end position="114"/>
    </location>
</feature>
<keyword evidence="7" id="KW-0732">Signal</keyword>
<proteinExistence type="inferred from homology"/>
<keyword evidence="17" id="KW-1185">Reference proteome</keyword>
<evidence type="ECO:0000256" key="8">
    <source>
        <dbReference type="ARBA" id="ARBA00022982"/>
    </source>
</evidence>
<keyword evidence="3" id="KW-0813">Transport</keyword>
<evidence type="ECO:0000256" key="5">
    <source>
        <dbReference type="ARBA" id="ARBA00022660"/>
    </source>
</evidence>